<dbReference type="OrthoDB" id="10630621at2759"/>
<reference evidence="2" key="1">
    <citation type="submission" date="2020-01" db="EMBL/GenBank/DDBJ databases">
        <title>Development of genomics and gene disruption for Polysphondylium violaceum indicates a role for the polyketide synthase stlB in stalk morphogenesis.</title>
        <authorList>
            <person name="Narita B."/>
            <person name="Kawabe Y."/>
            <person name="Kin K."/>
            <person name="Saito T."/>
            <person name="Gibbs R."/>
            <person name="Kuspa A."/>
            <person name="Muzny D."/>
            <person name="Queller D."/>
            <person name="Richards S."/>
            <person name="Strassman J."/>
            <person name="Sucgang R."/>
            <person name="Worley K."/>
            <person name="Schaap P."/>
        </authorList>
    </citation>
    <scope>NUCLEOTIDE SEQUENCE</scope>
    <source>
        <strain evidence="2">QSvi11</strain>
    </source>
</reference>
<evidence type="ECO:0000313" key="2">
    <source>
        <dbReference type="EMBL" id="KAF2072544.1"/>
    </source>
</evidence>
<name>A0A8J4PU05_9MYCE</name>
<evidence type="ECO:0000256" key="1">
    <source>
        <dbReference type="SAM" id="MobiDB-lite"/>
    </source>
</evidence>
<evidence type="ECO:0000313" key="3">
    <source>
        <dbReference type="Proteomes" id="UP000695562"/>
    </source>
</evidence>
<protein>
    <submittedName>
        <fullName evidence="2">Uncharacterized protein</fullName>
    </submittedName>
</protein>
<dbReference type="AlphaFoldDB" id="A0A8J4PU05"/>
<dbReference type="EMBL" id="AJWJ01000270">
    <property type="protein sequence ID" value="KAF2072544.1"/>
    <property type="molecule type" value="Genomic_DNA"/>
</dbReference>
<dbReference type="Proteomes" id="UP000695562">
    <property type="component" value="Unassembled WGS sequence"/>
</dbReference>
<keyword evidence="3" id="KW-1185">Reference proteome</keyword>
<accession>A0A8J4PU05</accession>
<feature type="region of interest" description="Disordered" evidence="1">
    <location>
        <begin position="168"/>
        <end position="199"/>
    </location>
</feature>
<feature type="compositionally biased region" description="Low complexity" evidence="1">
    <location>
        <begin position="178"/>
        <end position="188"/>
    </location>
</feature>
<proteinExistence type="predicted"/>
<gene>
    <name evidence="2" type="ORF">CYY_006141</name>
</gene>
<feature type="compositionally biased region" description="Polar residues" evidence="1">
    <location>
        <begin position="189"/>
        <end position="199"/>
    </location>
</feature>
<sequence>MSDGTISFNYEMGDDLKFPNNITALPFMDYQMFIQEWKLNKLDHNLRNEIMEEMRKHELFGEMPNEYDLESLVSEWGSYPLSNKDKIILFWEIINHFRVIYKLQGVLKGNVLIKKKISKGNKHQHLGNFGNNSIRATKNYRKKAKHSFSQDVYQDTVPKVYSCETTPLNSPTRIKPLNQNNHNTNLENKTSSSSPSLTPHNQVHLALSQQHIPVNIMPIPPPSLFRTTNNNIPIQTSPPQFLPPQNTVCYFISDNGTPLYYIPTTAIPPTHFPSTFNSPKKVNIVESIIKKEKDQD</sequence>
<comment type="caution">
    <text evidence="2">The sequence shown here is derived from an EMBL/GenBank/DDBJ whole genome shotgun (WGS) entry which is preliminary data.</text>
</comment>
<organism evidence="2 3">
    <name type="scientific">Polysphondylium violaceum</name>
    <dbReference type="NCBI Taxonomy" id="133409"/>
    <lineage>
        <taxon>Eukaryota</taxon>
        <taxon>Amoebozoa</taxon>
        <taxon>Evosea</taxon>
        <taxon>Eumycetozoa</taxon>
        <taxon>Dictyostelia</taxon>
        <taxon>Dictyosteliales</taxon>
        <taxon>Dictyosteliaceae</taxon>
        <taxon>Polysphondylium</taxon>
    </lineage>
</organism>